<feature type="transmembrane region" description="Helical" evidence="3">
    <location>
        <begin position="489"/>
        <end position="512"/>
    </location>
</feature>
<evidence type="ECO:0000259" key="4">
    <source>
        <dbReference type="PROSITE" id="PS50156"/>
    </source>
</evidence>
<reference evidence="5" key="1">
    <citation type="submission" date="2021-01" db="UniProtKB">
        <authorList>
            <consortium name="EnsemblMetazoa"/>
        </authorList>
    </citation>
    <scope>IDENTIFICATION</scope>
</reference>
<dbReference type="Pfam" id="PF12349">
    <property type="entry name" value="Sterol-sensing"/>
    <property type="match status" value="1"/>
</dbReference>
<proteinExistence type="inferred from homology"/>
<dbReference type="InterPro" id="IPR053958">
    <property type="entry name" value="HMGCR/SNAP/NPC1-like_SSD"/>
</dbReference>
<keyword evidence="3" id="KW-1133">Transmembrane helix</keyword>
<dbReference type="InterPro" id="IPR000731">
    <property type="entry name" value="SSD"/>
</dbReference>
<keyword evidence="3" id="KW-0812">Transmembrane</keyword>
<evidence type="ECO:0000256" key="1">
    <source>
        <dbReference type="ARBA" id="ARBA00005585"/>
    </source>
</evidence>
<evidence type="ECO:0000313" key="5">
    <source>
        <dbReference type="EnsemblMetazoa" id="CLYHEMP013821.1"/>
    </source>
</evidence>
<feature type="domain" description="SSD" evidence="4">
    <location>
        <begin position="1"/>
        <end position="49"/>
    </location>
</feature>
<keyword evidence="3" id="KW-0472">Membrane</keyword>
<sequence length="558" mass="63684">MTTLTDLVAFFVSMVTDFPAIRYFCMYAAFSITFCYILVITVFVALLSFDVKRIEAGQFDVIPCVANNKETTEEVWEEAGESMINKLITKYAEVLMLKPIKAIVIIISIGMTAFGIYGAINVDQSFNQLVLGLKGSAYVKYFGYFETGFPSGIPVNVVLDAPLNYTDSSLQQQYSNLSQIAIDNNYMESQTFNWMRDLLSWSKNENITASGRHFYPSLYLFLQENQHYLVDIKFHKNWLQDMLEWSVVRQKLVTVDNFYQNLEQFLMETPQISAYMKYNFTTDSFLLRSNTKETFKTCDGECFLIKASRFIILTKANHFSIYRRDAMLSLREDLRTKTDLPVYGVSYNYIYVEQFVVILPDTIRNLAICASAILLITLPYLVDPKVTFFVFSGFVCLMFELFGVMYLWDVSLNAISMIIIVMGIGFSVDYSAHIAHAFVICNEKTSERRVIYAMRTMGASVTMGGISTFVGVVTTAFAQSELFKIFFKMVFGIVVLGLIHGLVFLPVFLAVFCNYNVPMTVEVDEEEENGNLSPKKNKMNGEEELLTMEDIPDTDKML</sequence>
<feature type="transmembrane region" description="Helical" evidence="3">
    <location>
        <begin position="414"/>
        <end position="440"/>
    </location>
</feature>
<evidence type="ECO:0000256" key="3">
    <source>
        <dbReference type="SAM" id="Phobius"/>
    </source>
</evidence>
<dbReference type="Gene3D" id="1.20.1640.10">
    <property type="entry name" value="Multidrug efflux transporter AcrB transmembrane domain"/>
    <property type="match status" value="1"/>
</dbReference>
<feature type="transmembrane region" description="Helical" evidence="3">
    <location>
        <begin position="20"/>
        <end position="49"/>
    </location>
</feature>
<dbReference type="PROSITE" id="PS50156">
    <property type="entry name" value="SSD"/>
    <property type="match status" value="1"/>
</dbReference>
<dbReference type="PANTHER" id="PTHR10796:SF92">
    <property type="entry name" value="PATCHED-RELATED, ISOFORM A"/>
    <property type="match status" value="1"/>
</dbReference>
<feature type="region of interest" description="Disordered" evidence="2">
    <location>
        <begin position="526"/>
        <end position="558"/>
    </location>
</feature>
<dbReference type="SUPFAM" id="SSF82866">
    <property type="entry name" value="Multidrug efflux transporter AcrB transmembrane domain"/>
    <property type="match status" value="1"/>
</dbReference>
<feature type="transmembrane region" description="Helical" evidence="3">
    <location>
        <begin position="452"/>
        <end position="477"/>
    </location>
</feature>
<protein>
    <recommendedName>
        <fullName evidence="4">SSD domain-containing protein</fullName>
    </recommendedName>
</protein>
<dbReference type="AlphaFoldDB" id="A0A7M5WVR2"/>
<comment type="similarity">
    <text evidence="1">Belongs to the patched family.</text>
</comment>
<dbReference type="OrthoDB" id="6510177at2759"/>
<evidence type="ECO:0000313" key="6">
    <source>
        <dbReference type="Proteomes" id="UP000594262"/>
    </source>
</evidence>
<feature type="transmembrane region" description="Helical" evidence="3">
    <location>
        <begin position="100"/>
        <end position="120"/>
    </location>
</feature>
<organism evidence="5 6">
    <name type="scientific">Clytia hemisphaerica</name>
    <dbReference type="NCBI Taxonomy" id="252671"/>
    <lineage>
        <taxon>Eukaryota</taxon>
        <taxon>Metazoa</taxon>
        <taxon>Cnidaria</taxon>
        <taxon>Hydrozoa</taxon>
        <taxon>Hydroidolina</taxon>
        <taxon>Leptothecata</taxon>
        <taxon>Obeliida</taxon>
        <taxon>Clytiidae</taxon>
        <taxon>Clytia</taxon>
    </lineage>
</organism>
<dbReference type="Proteomes" id="UP000594262">
    <property type="component" value="Unplaced"/>
</dbReference>
<dbReference type="PANTHER" id="PTHR10796">
    <property type="entry name" value="PATCHED-RELATED"/>
    <property type="match status" value="1"/>
</dbReference>
<dbReference type="EnsemblMetazoa" id="CLYHEMT013821.2">
    <property type="protein sequence ID" value="CLYHEMP013821.2"/>
    <property type="gene ID" value="CLYHEMG013821"/>
</dbReference>
<evidence type="ECO:0000256" key="2">
    <source>
        <dbReference type="SAM" id="MobiDB-lite"/>
    </source>
</evidence>
<feature type="transmembrane region" description="Helical" evidence="3">
    <location>
        <begin position="388"/>
        <end position="408"/>
    </location>
</feature>
<dbReference type="InterPro" id="IPR051697">
    <property type="entry name" value="Patched_domain-protein"/>
</dbReference>
<dbReference type="GO" id="GO:0016020">
    <property type="term" value="C:membrane"/>
    <property type="evidence" value="ECO:0007669"/>
    <property type="project" value="TreeGrafter"/>
</dbReference>
<name>A0A7M5WVR2_9CNID</name>
<dbReference type="EnsemblMetazoa" id="CLYHEMT013821.1">
    <property type="protein sequence ID" value="CLYHEMP013821.1"/>
    <property type="gene ID" value="CLYHEMG013821"/>
</dbReference>
<feature type="compositionally biased region" description="Acidic residues" evidence="2">
    <location>
        <begin position="542"/>
        <end position="552"/>
    </location>
</feature>
<accession>A0A7M5WVR2</accession>
<keyword evidence="6" id="KW-1185">Reference proteome</keyword>